<evidence type="ECO:0000313" key="1">
    <source>
        <dbReference type="EMBL" id="SEH33640.1"/>
    </source>
</evidence>
<reference evidence="1 2" key="1">
    <citation type="submission" date="2016-10" db="EMBL/GenBank/DDBJ databases">
        <authorList>
            <person name="de Groot N.N."/>
        </authorList>
    </citation>
    <scope>NUCLEOTIDE SEQUENCE [LARGE SCALE GENOMIC DNA]</scope>
    <source>
        <strain evidence="1 2">DSM 23031</strain>
    </source>
</reference>
<proteinExistence type="predicted"/>
<dbReference type="AlphaFoldDB" id="A0A1H6HHR8"/>
<gene>
    <name evidence="1" type="ORF">SAMN05421593_2394</name>
</gene>
<dbReference type="EMBL" id="FNWQ01000002">
    <property type="protein sequence ID" value="SEH33640.1"/>
    <property type="molecule type" value="Genomic_DNA"/>
</dbReference>
<name>A0A1H6HHR8_CHRCI</name>
<evidence type="ECO:0000313" key="2">
    <source>
        <dbReference type="Proteomes" id="UP000198561"/>
    </source>
</evidence>
<dbReference type="Proteomes" id="UP000198561">
    <property type="component" value="Unassembled WGS sequence"/>
</dbReference>
<protein>
    <submittedName>
        <fullName evidence="1">Uncharacterized protein</fullName>
    </submittedName>
</protein>
<organism evidence="1 2">
    <name type="scientific">Chryseobacterium culicis</name>
    <dbReference type="NCBI Taxonomy" id="680127"/>
    <lineage>
        <taxon>Bacteria</taxon>
        <taxon>Pseudomonadati</taxon>
        <taxon>Bacteroidota</taxon>
        <taxon>Flavobacteriia</taxon>
        <taxon>Flavobacteriales</taxon>
        <taxon>Weeksellaceae</taxon>
        <taxon>Chryseobacterium group</taxon>
        <taxon>Chryseobacterium</taxon>
    </lineage>
</organism>
<sequence length="60" mass="7007">MDNDKKYYLKFYTLHSSGSLNLNAVLIIESKFHIYFFYDSKKHTDESKVSRQTQGTPSAL</sequence>
<accession>A0A1H6HHR8</accession>